<dbReference type="FunFam" id="1.20.1440.160:FF:000001">
    <property type="entry name" value="Tumor necrosis factor alpha-induced protein 8-like 1"/>
    <property type="match status" value="1"/>
</dbReference>
<dbReference type="GO" id="GO:0005737">
    <property type="term" value="C:cytoplasm"/>
    <property type="evidence" value="ECO:0007669"/>
    <property type="project" value="TreeGrafter"/>
</dbReference>
<dbReference type="EMBL" id="JARKIK010000084">
    <property type="protein sequence ID" value="KAK8724864.1"/>
    <property type="molecule type" value="Genomic_DNA"/>
</dbReference>
<evidence type="ECO:0000313" key="1">
    <source>
        <dbReference type="EMBL" id="KAK8724864.1"/>
    </source>
</evidence>
<dbReference type="PANTHER" id="PTHR12757:SF1">
    <property type="entry name" value="PROTEIN SALIVARY GLANDS MARRED"/>
    <property type="match status" value="1"/>
</dbReference>
<keyword evidence="2" id="KW-1185">Reference proteome</keyword>
<dbReference type="AlphaFoldDB" id="A0AAW0W6C4"/>
<feature type="non-terminal residue" evidence="1">
    <location>
        <position position="1"/>
    </location>
</feature>
<reference evidence="1 2" key="1">
    <citation type="journal article" date="2024" name="BMC Genomics">
        <title>Genome assembly of redclaw crayfish (Cherax quadricarinatus) provides insights into its immune adaptation and hypoxia tolerance.</title>
        <authorList>
            <person name="Liu Z."/>
            <person name="Zheng J."/>
            <person name="Li H."/>
            <person name="Fang K."/>
            <person name="Wang S."/>
            <person name="He J."/>
            <person name="Zhou D."/>
            <person name="Weng S."/>
            <person name="Chi M."/>
            <person name="Gu Z."/>
            <person name="He J."/>
            <person name="Li F."/>
            <person name="Wang M."/>
        </authorList>
    </citation>
    <scope>NUCLEOTIDE SEQUENCE [LARGE SCALE GENOMIC DNA]</scope>
    <source>
        <strain evidence="1">ZL_2023a</strain>
    </source>
</reference>
<dbReference type="InterPro" id="IPR038355">
    <property type="entry name" value="TNFAIP8_sf"/>
</dbReference>
<evidence type="ECO:0008006" key="3">
    <source>
        <dbReference type="Google" id="ProtNLM"/>
    </source>
</evidence>
<accession>A0AAW0W6C4</accession>
<evidence type="ECO:0000313" key="2">
    <source>
        <dbReference type="Proteomes" id="UP001445076"/>
    </source>
</evidence>
<dbReference type="InterPro" id="IPR008477">
    <property type="entry name" value="TNFAIP8-like"/>
</dbReference>
<comment type="caution">
    <text evidence="1">The sequence shown here is derived from an EMBL/GenBank/DDBJ whole genome shotgun (WGS) entry which is preliminary data.</text>
</comment>
<sequence length="211" mass="24466">WTRSNHETVTRQMDKRMRNAVPKRMGDSFRARDISLKAQKKLLSKMSNKTMAKNFIDDTLASILDNMYSLAKAYTGNKKEAEKLVKNIIKIVVKINILYRNEQFSQEDLRVANQLRHKFTTIVKTIISFFEVDFTFDKAFLTKNINDCRGLLKQLVGNHLTDKSIGRIDHVLDFFTEAAFLEEMFRPESPHRPTLQTIIDDMSKAFDEGGI</sequence>
<gene>
    <name evidence="1" type="ORF">OTU49_010953</name>
</gene>
<dbReference type="Gene3D" id="1.20.1440.160">
    <property type="entry name" value="Tumor necrosis factor alpha-induced protein 8-like"/>
    <property type="match status" value="1"/>
</dbReference>
<dbReference type="GO" id="GO:0042981">
    <property type="term" value="P:regulation of apoptotic process"/>
    <property type="evidence" value="ECO:0007669"/>
    <property type="project" value="InterPro"/>
</dbReference>
<name>A0AAW0W6C4_CHEQU</name>
<dbReference type="Pfam" id="PF05527">
    <property type="entry name" value="TNFAIP8"/>
    <property type="match status" value="1"/>
</dbReference>
<dbReference type="PANTHER" id="PTHR12757">
    <property type="entry name" value="TUMOR NECROSIS FACTOR INDUCED PROTEIN"/>
    <property type="match status" value="1"/>
</dbReference>
<proteinExistence type="predicted"/>
<protein>
    <recommendedName>
        <fullName evidence="3">Tumor necrosis factor alpha-induced protein 8-like protein</fullName>
    </recommendedName>
</protein>
<dbReference type="Proteomes" id="UP001445076">
    <property type="component" value="Unassembled WGS sequence"/>
</dbReference>
<organism evidence="1 2">
    <name type="scientific">Cherax quadricarinatus</name>
    <name type="common">Australian red claw crayfish</name>
    <dbReference type="NCBI Taxonomy" id="27406"/>
    <lineage>
        <taxon>Eukaryota</taxon>
        <taxon>Metazoa</taxon>
        <taxon>Ecdysozoa</taxon>
        <taxon>Arthropoda</taxon>
        <taxon>Crustacea</taxon>
        <taxon>Multicrustacea</taxon>
        <taxon>Malacostraca</taxon>
        <taxon>Eumalacostraca</taxon>
        <taxon>Eucarida</taxon>
        <taxon>Decapoda</taxon>
        <taxon>Pleocyemata</taxon>
        <taxon>Astacidea</taxon>
        <taxon>Parastacoidea</taxon>
        <taxon>Parastacidae</taxon>
        <taxon>Cherax</taxon>
    </lineage>
</organism>